<keyword evidence="9" id="KW-1185">Reference proteome</keyword>
<proteinExistence type="predicted"/>
<evidence type="ECO:0000313" key="8">
    <source>
        <dbReference type="EMBL" id="UXI67075.1"/>
    </source>
</evidence>
<reference evidence="8" key="1">
    <citation type="submission" date="2022-09" db="EMBL/GenBank/DDBJ databases">
        <title>Tahibacter sp. nov., isolated from a fresh water.</title>
        <authorList>
            <person name="Baek J.H."/>
            <person name="Lee J.K."/>
            <person name="Kim J.M."/>
            <person name="Jeon C.O."/>
        </authorList>
    </citation>
    <scope>NUCLEOTIDE SEQUENCE</scope>
    <source>
        <strain evidence="8">W38</strain>
    </source>
</reference>
<evidence type="ECO:0000256" key="6">
    <source>
        <dbReference type="ARBA" id="ARBA00022691"/>
    </source>
</evidence>
<evidence type="ECO:0000256" key="7">
    <source>
        <dbReference type="ARBA" id="ARBA00022694"/>
    </source>
</evidence>
<keyword evidence="4" id="KW-0489">Methyltransferase</keyword>
<evidence type="ECO:0000256" key="2">
    <source>
        <dbReference type="ARBA" id="ARBA00003015"/>
    </source>
</evidence>
<protein>
    <recommendedName>
        <fullName evidence="3">tRNA (guanine(46)-N(7))-methyltransferase</fullName>
        <ecNumber evidence="3">2.1.1.33</ecNumber>
    </recommendedName>
</protein>
<evidence type="ECO:0000256" key="4">
    <source>
        <dbReference type="ARBA" id="ARBA00022603"/>
    </source>
</evidence>
<sequence length="128" mass="14723">MRCDLVDFWTLAARAGWRFHCQYFLYPNPWPKPEQVQRRWHAHPILPAILACSRRTVLRTNWAIYAQEWAQTLQQLGWETNLHTIACTSPDEALTPFEQKYALSGHTLWQVAGTRRPGEAAAGGDHAP</sequence>
<evidence type="ECO:0000256" key="5">
    <source>
        <dbReference type="ARBA" id="ARBA00022679"/>
    </source>
</evidence>
<evidence type="ECO:0000256" key="3">
    <source>
        <dbReference type="ARBA" id="ARBA00011977"/>
    </source>
</evidence>
<dbReference type="EMBL" id="CP104694">
    <property type="protein sequence ID" value="UXI67075.1"/>
    <property type="molecule type" value="Genomic_DNA"/>
</dbReference>
<dbReference type="EC" id="2.1.1.33" evidence="3"/>
<keyword evidence="7" id="KW-0819">tRNA processing</keyword>
<accession>A0ABY6BFD8</accession>
<name>A0ABY6BFD8_9GAMM</name>
<dbReference type="InterPro" id="IPR029063">
    <property type="entry name" value="SAM-dependent_MTases_sf"/>
</dbReference>
<comment type="function">
    <text evidence="2">Catalyzes the formation of N(7)-methylguanine at position 46 (m7G46) in tRNA.</text>
</comment>
<evidence type="ECO:0000256" key="1">
    <source>
        <dbReference type="ARBA" id="ARBA00000142"/>
    </source>
</evidence>
<dbReference type="Gene3D" id="3.40.50.150">
    <property type="entry name" value="Vaccinia Virus protein VP39"/>
    <property type="match status" value="1"/>
</dbReference>
<dbReference type="InterPro" id="IPR003358">
    <property type="entry name" value="tRNA_(Gua-N-7)_MeTrfase_Trmb"/>
</dbReference>
<dbReference type="Proteomes" id="UP001064632">
    <property type="component" value="Chromosome"/>
</dbReference>
<dbReference type="RefSeq" id="WP_261694051.1">
    <property type="nucleotide sequence ID" value="NZ_CP104694.1"/>
</dbReference>
<gene>
    <name evidence="8" type="ORF">N4264_20330</name>
</gene>
<evidence type="ECO:0000313" key="9">
    <source>
        <dbReference type="Proteomes" id="UP001064632"/>
    </source>
</evidence>
<comment type="catalytic activity">
    <reaction evidence="1">
        <text>guanosine(46) in tRNA + S-adenosyl-L-methionine = N(7)-methylguanosine(46) in tRNA + S-adenosyl-L-homocysteine</text>
        <dbReference type="Rhea" id="RHEA:42708"/>
        <dbReference type="Rhea" id="RHEA-COMP:10188"/>
        <dbReference type="Rhea" id="RHEA-COMP:10189"/>
        <dbReference type="ChEBI" id="CHEBI:57856"/>
        <dbReference type="ChEBI" id="CHEBI:59789"/>
        <dbReference type="ChEBI" id="CHEBI:74269"/>
        <dbReference type="ChEBI" id="CHEBI:74480"/>
        <dbReference type="EC" id="2.1.1.33"/>
    </reaction>
</comment>
<keyword evidence="6" id="KW-0949">S-adenosyl-L-methionine</keyword>
<organism evidence="8 9">
    <name type="scientific">Tahibacter amnicola</name>
    <dbReference type="NCBI Taxonomy" id="2976241"/>
    <lineage>
        <taxon>Bacteria</taxon>
        <taxon>Pseudomonadati</taxon>
        <taxon>Pseudomonadota</taxon>
        <taxon>Gammaproteobacteria</taxon>
        <taxon>Lysobacterales</taxon>
        <taxon>Rhodanobacteraceae</taxon>
        <taxon>Tahibacter</taxon>
    </lineage>
</organism>
<keyword evidence="5" id="KW-0808">Transferase</keyword>
<dbReference type="PROSITE" id="PS51625">
    <property type="entry name" value="SAM_MT_TRMB"/>
    <property type="match status" value="1"/>
</dbReference>